<dbReference type="Gene3D" id="1.10.287.130">
    <property type="match status" value="1"/>
</dbReference>
<dbReference type="PRINTS" id="PR00344">
    <property type="entry name" value="BCTRLSENSOR"/>
</dbReference>
<dbReference type="SUPFAM" id="SSF47384">
    <property type="entry name" value="Homodimeric domain of signal transducing histidine kinase"/>
    <property type="match status" value="1"/>
</dbReference>
<evidence type="ECO:0000259" key="5">
    <source>
        <dbReference type="PROSITE" id="PS50109"/>
    </source>
</evidence>
<dbReference type="InterPro" id="IPR003661">
    <property type="entry name" value="HisK_dim/P_dom"/>
</dbReference>
<feature type="domain" description="PAC" evidence="7">
    <location>
        <begin position="254"/>
        <end position="305"/>
    </location>
</feature>
<dbReference type="InterPro" id="IPR000014">
    <property type="entry name" value="PAS"/>
</dbReference>
<dbReference type="InterPro" id="IPR001789">
    <property type="entry name" value="Sig_transdc_resp-reg_receiver"/>
</dbReference>
<keyword evidence="9" id="KW-1185">Reference proteome</keyword>
<dbReference type="Gene3D" id="3.30.565.10">
    <property type="entry name" value="Histidine kinase-like ATPase, C-terminal domain"/>
    <property type="match status" value="1"/>
</dbReference>
<dbReference type="AlphaFoldDB" id="A0A1U7DEV2"/>
<dbReference type="Gene3D" id="3.30.450.20">
    <property type="entry name" value="PAS domain"/>
    <property type="match status" value="1"/>
</dbReference>
<evidence type="ECO:0000313" key="8">
    <source>
        <dbReference type="EMBL" id="APX88524.1"/>
    </source>
</evidence>
<dbReference type="CDD" id="cd00082">
    <property type="entry name" value="HisKA"/>
    <property type="match status" value="1"/>
</dbReference>
<dbReference type="SMART" id="SM00387">
    <property type="entry name" value="HATPase_c"/>
    <property type="match status" value="1"/>
</dbReference>
<dbReference type="InterPro" id="IPR035965">
    <property type="entry name" value="PAS-like_dom_sf"/>
</dbReference>
<dbReference type="InterPro" id="IPR011006">
    <property type="entry name" value="CheY-like_superfamily"/>
</dbReference>
<dbReference type="Pfam" id="PF02518">
    <property type="entry name" value="HATPase_c"/>
    <property type="match status" value="1"/>
</dbReference>
<feature type="domain" description="Histidine kinase" evidence="5">
    <location>
        <begin position="318"/>
        <end position="540"/>
    </location>
</feature>
<dbReference type="PANTHER" id="PTHR43065:SF42">
    <property type="entry name" value="TWO-COMPONENT SENSOR PPRA"/>
    <property type="match status" value="1"/>
</dbReference>
<dbReference type="Gene3D" id="3.40.50.2300">
    <property type="match status" value="2"/>
</dbReference>
<evidence type="ECO:0000256" key="2">
    <source>
        <dbReference type="ARBA" id="ARBA00012438"/>
    </source>
</evidence>
<dbReference type="Pfam" id="PF08447">
    <property type="entry name" value="PAS_3"/>
    <property type="match status" value="1"/>
</dbReference>
<evidence type="ECO:0000256" key="3">
    <source>
        <dbReference type="ARBA" id="ARBA00022553"/>
    </source>
</evidence>
<feature type="modified residue" description="4-aspartylphosphate" evidence="4">
    <location>
        <position position="69"/>
    </location>
</feature>
<evidence type="ECO:0000259" key="6">
    <source>
        <dbReference type="PROSITE" id="PS50110"/>
    </source>
</evidence>
<feature type="domain" description="Response regulatory" evidence="6">
    <location>
        <begin position="20"/>
        <end position="137"/>
    </location>
</feature>
<name>A0A1U7DEV2_9RHOB</name>
<dbReference type="InterPro" id="IPR000700">
    <property type="entry name" value="PAS-assoc_C"/>
</dbReference>
<proteinExistence type="predicted"/>
<gene>
    <name evidence="8" type="ORF">BV394_01270</name>
</gene>
<evidence type="ECO:0000256" key="4">
    <source>
        <dbReference type="PROSITE-ProRule" id="PRU00169"/>
    </source>
</evidence>
<dbReference type="SMART" id="SM00388">
    <property type="entry name" value="HisKA"/>
    <property type="match status" value="1"/>
</dbReference>
<dbReference type="Proteomes" id="UP000187266">
    <property type="component" value="Chromosome"/>
</dbReference>
<dbReference type="PROSITE" id="PS50113">
    <property type="entry name" value="PAC"/>
    <property type="match status" value="1"/>
</dbReference>
<dbReference type="InterPro" id="IPR013655">
    <property type="entry name" value="PAS_fold_3"/>
</dbReference>
<dbReference type="GO" id="GO:0000155">
    <property type="term" value="F:phosphorelay sensor kinase activity"/>
    <property type="evidence" value="ECO:0007669"/>
    <property type="project" value="InterPro"/>
</dbReference>
<dbReference type="InterPro" id="IPR005467">
    <property type="entry name" value="His_kinase_dom"/>
</dbReference>
<dbReference type="EC" id="2.7.13.3" evidence="2"/>
<dbReference type="CDD" id="cd00130">
    <property type="entry name" value="PAS"/>
    <property type="match status" value="1"/>
</dbReference>
<dbReference type="SUPFAM" id="SSF52172">
    <property type="entry name" value="CheY-like"/>
    <property type="match status" value="2"/>
</dbReference>
<dbReference type="InterPro" id="IPR036890">
    <property type="entry name" value="HATPase_C_sf"/>
</dbReference>
<dbReference type="STRING" id="1267768.BV394_01270"/>
<dbReference type="InterPro" id="IPR003594">
    <property type="entry name" value="HATPase_dom"/>
</dbReference>
<dbReference type="SMART" id="SM00448">
    <property type="entry name" value="REC"/>
    <property type="match status" value="2"/>
</dbReference>
<dbReference type="SUPFAM" id="SSF55785">
    <property type="entry name" value="PYP-like sensor domain (PAS domain)"/>
    <property type="match status" value="1"/>
</dbReference>
<dbReference type="PROSITE" id="PS50109">
    <property type="entry name" value="HIS_KIN"/>
    <property type="match status" value="1"/>
</dbReference>
<dbReference type="SUPFAM" id="SSF55874">
    <property type="entry name" value="ATPase domain of HSP90 chaperone/DNA topoisomerase II/histidine kinase"/>
    <property type="match status" value="1"/>
</dbReference>
<sequence length="680" mass="74567">MDHDMLQESGHDPDDRKVARILAVDDDEGNLLALEGILSDLGHPIVCVTSGEDALRQVLRNEFAVILLDVRMPGIDGYETAELIRSRSRSRSIPIIFLSGVDKDPANLFRGYSAGAVDYVFKPVEPTALRSKVSIFADLYNQAQEIRRQAEHEKRLMAENLRVKARQMEVVEALDRTRMQQSLVIDTLPIALFSASSRDGYRSRTFVGGKLERLIGGPAGQMETIGANWIENVYEADRDRLSEAIELAVKTGRLEIEYQFDGPGGERRWLFERAAIRQGDDNTPEMYGILSDITNQKRLEEQLVHAQKMEAVGQMSGGIAHDFNNMLSVIIGSLDRVLEKDELGNKTRRRLDLAMQAANSCADLTKRLLGFARRQALDPRPIRLNEELARSEGLFERLLGSAVITRIDCPGDLWPVYLDPSQFEAAVVNLAVNARDAMPDGGKLSITGENVTVDAAGAEALNLAPGEYVRLAVKDTGIGMDEATQKKALEPFFTTKDPGKGTGLGLSSIYGFLRQSGGGLKIDSQPGQGTTMNLFLPRSPETGAAKKSEKAGSVPRRFNGLRILVVEDNDEVREVAQSMLEGLGCQVETAANGDLALAAFTRHSDIKVLFTDCVMPGEVDGVKLADLLTDKDDDLAVIFTSGYRGSEAPAPKHRSVFLRKPYTSAQLAEALAKVQEQRPG</sequence>
<dbReference type="Pfam" id="PF00512">
    <property type="entry name" value="HisKA"/>
    <property type="match status" value="1"/>
</dbReference>
<dbReference type="PANTHER" id="PTHR43065">
    <property type="entry name" value="SENSOR HISTIDINE KINASE"/>
    <property type="match status" value="1"/>
</dbReference>
<reference evidence="8 9" key="1">
    <citation type="submission" date="2017-01" db="EMBL/GenBank/DDBJ databases">
        <title>Genomic analysis of Xuhuaishuia manganoxidans DY6-4.</title>
        <authorList>
            <person name="Wang X."/>
        </authorList>
    </citation>
    <scope>NUCLEOTIDE SEQUENCE [LARGE SCALE GENOMIC DNA]</scope>
    <source>
        <strain evidence="8 9">DY6-4</strain>
    </source>
</reference>
<protein>
    <recommendedName>
        <fullName evidence="2">histidine kinase</fullName>
        <ecNumber evidence="2">2.7.13.3</ecNumber>
    </recommendedName>
</protein>
<organism evidence="8 9">
    <name type="scientific">Brevirhabdus pacifica</name>
    <dbReference type="NCBI Taxonomy" id="1267768"/>
    <lineage>
        <taxon>Bacteria</taxon>
        <taxon>Pseudomonadati</taxon>
        <taxon>Pseudomonadota</taxon>
        <taxon>Alphaproteobacteria</taxon>
        <taxon>Rhodobacterales</taxon>
        <taxon>Paracoccaceae</taxon>
        <taxon>Brevirhabdus</taxon>
    </lineage>
</organism>
<feature type="modified residue" description="4-aspartylphosphate" evidence="4">
    <location>
        <position position="612"/>
    </location>
</feature>
<dbReference type="EMBL" id="CP019124">
    <property type="protein sequence ID" value="APX88524.1"/>
    <property type="molecule type" value="Genomic_DNA"/>
</dbReference>
<evidence type="ECO:0000256" key="1">
    <source>
        <dbReference type="ARBA" id="ARBA00000085"/>
    </source>
</evidence>
<dbReference type="InterPro" id="IPR004358">
    <property type="entry name" value="Sig_transdc_His_kin-like_C"/>
</dbReference>
<accession>A0A1U7DEV2</accession>
<keyword evidence="3 4" id="KW-0597">Phosphoprotein</keyword>
<comment type="catalytic activity">
    <reaction evidence="1">
        <text>ATP + protein L-histidine = ADP + protein N-phospho-L-histidine.</text>
        <dbReference type="EC" id="2.7.13.3"/>
    </reaction>
</comment>
<dbReference type="PROSITE" id="PS50110">
    <property type="entry name" value="RESPONSE_REGULATORY"/>
    <property type="match status" value="2"/>
</dbReference>
<dbReference type="InterPro" id="IPR036097">
    <property type="entry name" value="HisK_dim/P_sf"/>
</dbReference>
<dbReference type="Pfam" id="PF00072">
    <property type="entry name" value="Response_reg"/>
    <property type="match status" value="2"/>
</dbReference>
<evidence type="ECO:0000259" key="7">
    <source>
        <dbReference type="PROSITE" id="PS50113"/>
    </source>
</evidence>
<evidence type="ECO:0000313" key="9">
    <source>
        <dbReference type="Proteomes" id="UP000187266"/>
    </source>
</evidence>
<feature type="domain" description="Response regulatory" evidence="6">
    <location>
        <begin position="562"/>
        <end position="675"/>
    </location>
</feature>